<dbReference type="GO" id="GO:0005730">
    <property type="term" value="C:nucleolus"/>
    <property type="evidence" value="ECO:0007669"/>
    <property type="project" value="TreeGrafter"/>
</dbReference>
<comment type="similarity">
    <text evidence="3">Belongs to the UTP5 family.</text>
</comment>
<dbReference type="Pfam" id="PF04003">
    <property type="entry name" value="Utp12"/>
    <property type="match status" value="1"/>
</dbReference>
<feature type="region of interest" description="Disordered" evidence="4">
    <location>
        <begin position="1"/>
        <end position="20"/>
    </location>
</feature>
<evidence type="ECO:0000313" key="6">
    <source>
        <dbReference type="EMBL" id="KEY72708.1"/>
    </source>
</evidence>
<proteinExistence type="inferred from homology"/>
<evidence type="ECO:0000256" key="3">
    <source>
        <dbReference type="ARBA" id="ARBA00038335"/>
    </source>
</evidence>
<gene>
    <name evidence="6" type="ORF">S7711_02496</name>
</gene>
<dbReference type="PANTHER" id="PTHR44267">
    <property type="entry name" value="WD REPEAT-CONTAINING PROTEIN 43"/>
    <property type="match status" value="1"/>
</dbReference>
<dbReference type="AlphaFoldDB" id="A0A084B579"/>
<evidence type="ECO:0000259" key="5">
    <source>
        <dbReference type="Pfam" id="PF04003"/>
    </source>
</evidence>
<dbReference type="InterPro" id="IPR007148">
    <property type="entry name" value="SSU_processome_Utp12"/>
</dbReference>
<feature type="domain" description="Small-subunit processome Utp12" evidence="5">
    <location>
        <begin position="169"/>
        <end position="271"/>
    </location>
</feature>
<keyword evidence="7" id="KW-1185">Reference proteome</keyword>
<evidence type="ECO:0000256" key="4">
    <source>
        <dbReference type="SAM" id="MobiDB-lite"/>
    </source>
</evidence>
<dbReference type="GO" id="GO:0000462">
    <property type="term" value="P:maturation of SSU-rRNA from tricistronic rRNA transcript (SSU-rRNA, 5.8S rRNA, LSU-rRNA)"/>
    <property type="evidence" value="ECO:0007669"/>
    <property type="project" value="TreeGrafter"/>
</dbReference>
<name>A0A084B579_STACB</name>
<evidence type="ECO:0000256" key="1">
    <source>
        <dbReference type="ARBA" id="ARBA00004123"/>
    </source>
</evidence>
<keyword evidence="2" id="KW-0539">Nucleus</keyword>
<evidence type="ECO:0000256" key="2">
    <source>
        <dbReference type="ARBA" id="ARBA00023242"/>
    </source>
</evidence>
<organism evidence="6 7">
    <name type="scientific">Stachybotrys chartarum (strain CBS 109288 / IBT 7711)</name>
    <name type="common">Toxic black mold</name>
    <name type="synonym">Stilbospora chartarum</name>
    <dbReference type="NCBI Taxonomy" id="1280523"/>
    <lineage>
        <taxon>Eukaryota</taxon>
        <taxon>Fungi</taxon>
        <taxon>Dikarya</taxon>
        <taxon>Ascomycota</taxon>
        <taxon>Pezizomycotina</taxon>
        <taxon>Sordariomycetes</taxon>
        <taxon>Hypocreomycetidae</taxon>
        <taxon>Hypocreales</taxon>
        <taxon>Stachybotryaceae</taxon>
        <taxon>Stachybotrys</taxon>
    </lineage>
</organism>
<feature type="compositionally biased region" description="Acidic residues" evidence="4">
    <location>
        <begin position="336"/>
        <end position="382"/>
    </location>
</feature>
<dbReference type="OrthoDB" id="30195at2759"/>
<evidence type="ECO:0000313" key="7">
    <source>
        <dbReference type="Proteomes" id="UP000028045"/>
    </source>
</evidence>
<dbReference type="InterPro" id="IPR052414">
    <property type="entry name" value="U3_snoRNA-assoc_WDR"/>
</dbReference>
<feature type="compositionally biased region" description="Acidic residues" evidence="4">
    <location>
        <begin position="290"/>
        <end position="301"/>
    </location>
</feature>
<comment type="subcellular location">
    <subcellularLocation>
        <location evidence="1">Nucleus</location>
    </subcellularLocation>
</comment>
<reference evidence="6 7" key="1">
    <citation type="journal article" date="2014" name="BMC Genomics">
        <title>Comparative genome sequencing reveals chemotype-specific gene clusters in the toxigenic black mold Stachybotrys.</title>
        <authorList>
            <person name="Semeiks J."/>
            <person name="Borek D."/>
            <person name="Otwinowski Z."/>
            <person name="Grishin N.V."/>
        </authorList>
    </citation>
    <scope>NUCLEOTIDE SEQUENCE [LARGE SCALE GENOMIC DNA]</scope>
    <source>
        <strain evidence="7">CBS 109288 / IBT 7711</strain>
    </source>
</reference>
<protein>
    <recommendedName>
        <fullName evidence="5">Small-subunit processome Utp12 domain-containing protein</fullName>
    </recommendedName>
</protein>
<sequence length="401" mass="43019">MPGSTERKAPGKLAAPVVKSAAKPVTKSTIDESRTSVAGTDAIPRQPAIETIEISSGTDSDEDLSDYEAAVSAPTAAAVEANAAAQTNGQVSAKPTLSEDVEIADSEDEPTSPSFGELLRGSEAIDVPAILQQSSTAGNSLHRPSNLGIAPPSGQTLITVLTQALKTDDTDLLESCLHTKDLNVIRQTIERIDSLLAGTLLNRLASRLYRRPGRAGVLMTWIQWTLVAHGGAIASQPKVLHGLSGLQKVLAERSKGLSSLLALKGKLDMLESQMDLRKRMQQSTRKAQGEVDEDEEEEDVIWVEGETNDNGTHSKRRALEDDEDDTAPTANGFLGESDDDDDESDAEEEDDDDEEAVELLDEDEVDHEDVDDSMAEDDESDAEPAPPAKVQKVSRAFSKRV</sequence>
<feature type="region of interest" description="Disordered" evidence="4">
    <location>
        <begin position="25"/>
        <end position="65"/>
    </location>
</feature>
<dbReference type="PANTHER" id="PTHR44267:SF1">
    <property type="entry name" value="WD REPEAT-CONTAINING PROTEIN 43"/>
    <property type="match status" value="1"/>
</dbReference>
<dbReference type="Proteomes" id="UP000028045">
    <property type="component" value="Unassembled WGS sequence"/>
</dbReference>
<dbReference type="HOGENOM" id="CLU_038849_0_0_1"/>
<dbReference type="EMBL" id="KL648018">
    <property type="protein sequence ID" value="KEY72708.1"/>
    <property type="molecule type" value="Genomic_DNA"/>
</dbReference>
<feature type="region of interest" description="Disordered" evidence="4">
    <location>
        <begin position="278"/>
        <end position="401"/>
    </location>
</feature>
<accession>A0A084B579</accession>